<dbReference type="GO" id="GO:0000155">
    <property type="term" value="F:phosphorelay sensor kinase activity"/>
    <property type="evidence" value="ECO:0007669"/>
    <property type="project" value="InterPro"/>
</dbReference>
<feature type="transmembrane region" description="Helical" evidence="13">
    <location>
        <begin position="347"/>
        <end position="372"/>
    </location>
</feature>
<sequence length="694" mass="75898">MAEPKPEHEPEPEPEPATGQGGRAARRSRLSVRVRLLAIALLPTLVVLPLFLGGAMVRWNSKFDALLKTKVNADLTVAHQYFTRILDNTGERLDALGKSAEFRDIADARDGAALAALLERSRAEMGLDFLYLVGDDGRVRAASPAGARPPLGREWPVVDRAMAGAPASSVDIFEGEELAGISPDLAERASLELIPTPNAVPTERTTETRGMVVHSASPARLAGAVPAALVGGILLNQNLVFIDTINDLVYREASLPEGSQGTATLFLEDVRISTNVRLFENRRALGTRVSAAVRERVLGRGEVWLDSAFVVNDWYISAYEPITDSRGMRVGMLYVGFLEAPFQKEKVATLAAVLIGFLLVTAVSVPLFLRWARGVFKPLERMTDTIARVEHGDLGARTRPGSGNDEIARVAQHLDHLLDLVQERDRQLRSWNEELNARVEERTRDLMLANRQLEETTKQLIMSEKLAAIGEITAGVAHEINNPIAVIQGNLEVLRMLLGEHAKVAGTEIRLIDEQVHRINQIVMKLLQFAKPDEYAGYADRHAPDEVISDCLPLVRHLLRRTEIEVVREMRATRAILMNRTELQQVLINLIVNAIHAMPLGGRLSLATADTQRGDVPGVTVEVADTGVGMSAEVLSRVFDPFYTTKSRQGTGLGLSITQTLVSRQGGEIRVRSAPGAGTVFTIWLPEEPSAGDA</sequence>
<dbReference type="Gene3D" id="1.10.287.130">
    <property type="match status" value="1"/>
</dbReference>
<dbReference type="Gene3D" id="3.30.565.10">
    <property type="entry name" value="Histidine kinase-like ATPase, C-terminal domain"/>
    <property type="match status" value="1"/>
</dbReference>
<evidence type="ECO:0000259" key="15">
    <source>
        <dbReference type="PROSITE" id="PS50885"/>
    </source>
</evidence>
<feature type="domain" description="HAMP" evidence="15">
    <location>
        <begin position="373"/>
        <end position="426"/>
    </location>
</feature>
<dbReference type="PROSITE" id="PS50885">
    <property type="entry name" value="HAMP"/>
    <property type="match status" value="1"/>
</dbReference>
<evidence type="ECO:0000256" key="4">
    <source>
        <dbReference type="ARBA" id="ARBA00022475"/>
    </source>
</evidence>
<dbReference type="PANTHER" id="PTHR43065:SF22">
    <property type="entry name" value="HISTIDINE KINASE"/>
    <property type="match status" value="1"/>
</dbReference>
<dbReference type="SUPFAM" id="SSF158472">
    <property type="entry name" value="HAMP domain-like"/>
    <property type="match status" value="1"/>
</dbReference>
<dbReference type="Pfam" id="PF17202">
    <property type="entry name" value="sCache_3_3"/>
    <property type="match status" value="1"/>
</dbReference>
<keyword evidence="4" id="KW-1003">Cell membrane</keyword>
<dbReference type="Pfam" id="PF00512">
    <property type="entry name" value="HisKA"/>
    <property type="match status" value="1"/>
</dbReference>
<dbReference type="KEGG" id="siw:GH266_09170"/>
<keyword evidence="7 13" id="KW-0812">Transmembrane</keyword>
<feature type="coiled-coil region" evidence="11">
    <location>
        <begin position="432"/>
        <end position="459"/>
    </location>
</feature>
<dbReference type="Pfam" id="PF02518">
    <property type="entry name" value="HATPase_c"/>
    <property type="match status" value="1"/>
</dbReference>
<dbReference type="InterPro" id="IPR003661">
    <property type="entry name" value="HisK_dim/P_dom"/>
</dbReference>
<evidence type="ECO:0000256" key="8">
    <source>
        <dbReference type="ARBA" id="ARBA00022777"/>
    </source>
</evidence>
<dbReference type="Proteomes" id="UP000435648">
    <property type="component" value="Chromosome"/>
</dbReference>
<evidence type="ECO:0000256" key="6">
    <source>
        <dbReference type="ARBA" id="ARBA00022679"/>
    </source>
</evidence>
<keyword evidence="11" id="KW-0175">Coiled coil</keyword>
<evidence type="ECO:0000256" key="7">
    <source>
        <dbReference type="ARBA" id="ARBA00022692"/>
    </source>
</evidence>
<evidence type="ECO:0000256" key="1">
    <source>
        <dbReference type="ARBA" id="ARBA00000085"/>
    </source>
</evidence>
<proteinExistence type="predicted"/>
<dbReference type="CDD" id="cd06225">
    <property type="entry name" value="HAMP"/>
    <property type="match status" value="1"/>
</dbReference>
<dbReference type="AlphaFoldDB" id="A0A857C6S6"/>
<dbReference type="InterPro" id="IPR036890">
    <property type="entry name" value="HATPase_C_sf"/>
</dbReference>
<evidence type="ECO:0000256" key="10">
    <source>
        <dbReference type="ARBA" id="ARBA00023136"/>
    </source>
</evidence>
<dbReference type="EC" id="2.7.13.3" evidence="3"/>
<dbReference type="InterPro" id="IPR029151">
    <property type="entry name" value="Sensor-like_sf"/>
</dbReference>
<dbReference type="SMART" id="SM00387">
    <property type="entry name" value="HATPase_c"/>
    <property type="match status" value="1"/>
</dbReference>
<dbReference type="InterPro" id="IPR033463">
    <property type="entry name" value="sCache_3"/>
</dbReference>
<dbReference type="SMART" id="SM00388">
    <property type="entry name" value="HisKA"/>
    <property type="match status" value="1"/>
</dbReference>
<evidence type="ECO:0000256" key="2">
    <source>
        <dbReference type="ARBA" id="ARBA00004651"/>
    </source>
</evidence>
<dbReference type="InterPro" id="IPR005467">
    <property type="entry name" value="His_kinase_dom"/>
</dbReference>
<organism evidence="16 17">
    <name type="scientific">Stappia indica</name>
    <dbReference type="NCBI Taxonomy" id="538381"/>
    <lineage>
        <taxon>Bacteria</taxon>
        <taxon>Pseudomonadati</taxon>
        <taxon>Pseudomonadota</taxon>
        <taxon>Alphaproteobacteria</taxon>
        <taxon>Hyphomicrobiales</taxon>
        <taxon>Stappiaceae</taxon>
        <taxon>Stappia</taxon>
    </lineage>
</organism>
<evidence type="ECO:0000256" key="5">
    <source>
        <dbReference type="ARBA" id="ARBA00022553"/>
    </source>
</evidence>
<dbReference type="InterPro" id="IPR003660">
    <property type="entry name" value="HAMP_dom"/>
</dbReference>
<evidence type="ECO:0000256" key="12">
    <source>
        <dbReference type="SAM" id="MobiDB-lite"/>
    </source>
</evidence>
<reference evidence="16 17" key="1">
    <citation type="submission" date="2019-12" db="EMBL/GenBank/DDBJ databases">
        <title>The genome of Stappia indica PHM037.</title>
        <authorList>
            <person name="Kacar D."/>
            <person name="Galan B."/>
            <person name="Canedo L."/>
            <person name="Rodriguez P."/>
            <person name="de la Calle F."/>
            <person name="Garcia J.L."/>
        </authorList>
    </citation>
    <scope>NUCLEOTIDE SEQUENCE [LARGE SCALE GENOMIC DNA]</scope>
    <source>
        <strain evidence="16 17">PHM037</strain>
    </source>
</reference>
<evidence type="ECO:0000313" key="16">
    <source>
        <dbReference type="EMBL" id="QGZ34670.1"/>
    </source>
</evidence>
<comment type="subcellular location">
    <subcellularLocation>
        <location evidence="2">Cell membrane</location>
        <topology evidence="2">Multi-pass membrane protein</topology>
    </subcellularLocation>
</comment>
<dbReference type="SMART" id="SM00304">
    <property type="entry name" value="HAMP"/>
    <property type="match status" value="1"/>
</dbReference>
<evidence type="ECO:0000259" key="14">
    <source>
        <dbReference type="PROSITE" id="PS50109"/>
    </source>
</evidence>
<dbReference type="Pfam" id="PF00672">
    <property type="entry name" value="HAMP"/>
    <property type="match status" value="1"/>
</dbReference>
<feature type="region of interest" description="Disordered" evidence="12">
    <location>
        <begin position="1"/>
        <end position="25"/>
    </location>
</feature>
<evidence type="ECO:0000256" key="11">
    <source>
        <dbReference type="SAM" id="Coils"/>
    </source>
</evidence>
<dbReference type="Gene3D" id="6.10.340.10">
    <property type="match status" value="1"/>
</dbReference>
<feature type="compositionally biased region" description="Basic and acidic residues" evidence="12">
    <location>
        <begin position="1"/>
        <end position="11"/>
    </location>
</feature>
<feature type="transmembrane region" description="Helical" evidence="13">
    <location>
        <begin position="36"/>
        <end position="59"/>
    </location>
</feature>
<evidence type="ECO:0000256" key="3">
    <source>
        <dbReference type="ARBA" id="ARBA00012438"/>
    </source>
</evidence>
<dbReference type="CDD" id="cd00082">
    <property type="entry name" value="HisKA"/>
    <property type="match status" value="1"/>
</dbReference>
<keyword evidence="6" id="KW-0808">Transferase</keyword>
<dbReference type="InterPro" id="IPR003594">
    <property type="entry name" value="HATPase_dom"/>
</dbReference>
<dbReference type="SUPFAM" id="SSF55874">
    <property type="entry name" value="ATPase domain of HSP90 chaperone/DNA topoisomerase II/histidine kinase"/>
    <property type="match status" value="1"/>
</dbReference>
<evidence type="ECO:0000256" key="9">
    <source>
        <dbReference type="ARBA" id="ARBA00022989"/>
    </source>
</evidence>
<dbReference type="GO" id="GO:0005886">
    <property type="term" value="C:plasma membrane"/>
    <property type="evidence" value="ECO:0007669"/>
    <property type="project" value="UniProtKB-SubCell"/>
</dbReference>
<evidence type="ECO:0000256" key="13">
    <source>
        <dbReference type="SAM" id="Phobius"/>
    </source>
</evidence>
<dbReference type="EMBL" id="CP046908">
    <property type="protein sequence ID" value="QGZ34670.1"/>
    <property type="molecule type" value="Genomic_DNA"/>
</dbReference>
<evidence type="ECO:0000313" key="17">
    <source>
        <dbReference type="Proteomes" id="UP000435648"/>
    </source>
</evidence>
<dbReference type="RefSeq" id="WP_158193635.1">
    <property type="nucleotide sequence ID" value="NZ_CP046908.1"/>
</dbReference>
<comment type="catalytic activity">
    <reaction evidence="1">
        <text>ATP + protein L-histidine = ADP + protein N-phospho-L-histidine.</text>
        <dbReference type="EC" id="2.7.13.3"/>
    </reaction>
</comment>
<dbReference type="OrthoDB" id="7568856at2"/>
<protein>
    <recommendedName>
        <fullName evidence="3">histidine kinase</fullName>
        <ecNumber evidence="3">2.7.13.3</ecNumber>
    </recommendedName>
</protein>
<dbReference type="PANTHER" id="PTHR43065">
    <property type="entry name" value="SENSOR HISTIDINE KINASE"/>
    <property type="match status" value="1"/>
</dbReference>
<keyword evidence="10 13" id="KW-0472">Membrane</keyword>
<dbReference type="InterPro" id="IPR004358">
    <property type="entry name" value="Sig_transdc_His_kin-like_C"/>
</dbReference>
<dbReference type="PRINTS" id="PR00344">
    <property type="entry name" value="BCTRLSENSOR"/>
</dbReference>
<name>A0A857C6S6_9HYPH</name>
<feature type="domain" description="Histidine kinase" evidence="14">
    <location>
        <begin position="475"/>
        <end position="689"/>
    </location>
</feature>
<dbReference type="SUPFAM" id="SSF47384">
    <property type="entry name" value="Homodimeric domain of signal transducing histidine kinase"/>
    <property type="match status" value="1"/>
</dbReference>
<dbReference type="SUPFAM" id="SSF103190">
    <property type="entry name" value="Sensory domain-like"/>
    <property type="match status" value="1"/>
</dbReference>
<dbReference type="PROSITE" id="PS50109">
    <property type="entry name" value="HIS_KIN"/>
    <property type="match status" value="1"/>
</dbReference>
<accession>A0A857C6S6</accession>
<keyword evidence="8" id="KW-0418">Kinase</keyword>
<keyword evidence="5" id="KW-0597">Phosphoprotein</keyword>
<gene>
    <name evidence="16" type="ORF">GH266_09170</name>
</gene>
<dbReference type="InterPro" id="IPR036097">
    <property type="entry name" value="HisK_dim/P_sf"/>
</dbReference>
<keyword evidence="9 13" id="KW-1133">Transmembrane helix</keyword>